<reference evidence="1 2" key="1">
    <citation type="submission" date="2020-04" db="EMBL/GenBank/DDBJ databases">
        <title>Genome sequencing and assembly of Pseudoalteromonas arctica.</title>
        <authorList>
            <person name="Cook G.M."/>
        </authorList>
    </citation>
    <scope>NUCLEOTIDE SEQUENCE [LARGE SCALE GENOMIC DNA]</scope>
    <source>
        <strain evidence="1 2">NEC-BIFX-2020_001</strain>
    </source>
</reference>
<name>A0AAP7CML9_9GAMM</name>
<dbReference type="Proteomes" id="UP000549590">
    <property type="component" value="Unassembled WGS sequence"/>
</dbReference>
<sequence length="76" mass="8703">MEDKQFTISLKCLFCDCELRGDSEVEFSSGDMLECKECGELNDYDALIDVAVDEGKEFAAKYAKEEIEKMLKKTFK</sequence>
<gene>
    <name evidence="1" type="ORF">HHE94_18740</name>
</gene>
<dbReference type="AlphaFoldDB" id="A0AAP7CML9"/>
<evidence type="ECO:0000313" key="1">
    <source>
        <dbReference type="EMBL" id="NMP04743.1"/>
    </source>
</evidence>
<organism evidence="1 2">
    <name type="scientific">Pseudoalteromonas arctica</name>
    <dbReference type="NCBI Taxonomy" id="394751"/>
    <lineage>
        <taxon>Bacteria</taxon>
        <taxon>Pseudomonadati</taxon>
        <taxon>Pseudomonadota</taxon>
        <taxon>Gammaproteobacteria</taxon>
        <taxon>Alteromonadales</taxon>
        <taxon>Pseudoalteromonadaceae</taxon>
        <taxon>Pseudoalteromonas</taxon>
    </lineage>
</organism>
<proteinExistence type="predicted"/>
<evidence type="ECO:0000313" key="2">
    <source>
        <dbReference type="Proteomes" id="UP000549590"/>
    </source>
</evidence>
<protein>
    <submittedName>
        <fullName evidence="1">Uncharacterized protein</fullName>
    </submittedName>
</protein>
<accession>A0AAP7CML9</accession>
<dbReference type="RefSeq" id="WP_169045221.1">
    <property type="nucleotide sequence ID" value="NZ_JABBYB010000014.1"/>
</dbReference>
<dbReference type="EMBL" id="JABBYB010000014">
    <property type="protein sequence ID" value="NMP04743.1"/>
    <property type="molecule type" value="Genomic_DNA"/>
</dbReference>
<comment type="caution">
    <text evidence="1">The sequence shown here is derived from an EMBL/GenBank/DDBJ whole genome shotgun (WGS) entry which is preliminary data.</text>
</comment>